<dbReference type="AlphaFoldDB" id="A0A918MKV4"/>
<dbReference type="EMBL" id="BMYQ01000006">
    <property type="protein sequence ID" value="GGW32717.1"/>
    <property type="molecule type" value="Genomic_DNA"/>
</dbReference>
<dbReference type="PANTHER" id="PTHR13847:SF281">
    <property type="entry name" value="FAD DEPENDENT OXIDOREDUCTASE DOMAIN-CONTAINING PROTEIN"/>
    <property type="match status" value="1"/>
</dbReference>
<dbReference type="RefSeq" id="WP_189633859.1">
    <property type="nucleotide sequence ID" value="NZ_BMYQ01000006.1"/>
</dbReference>
<keyword evidence="4" id="KW-1185">Reference proteome</keyword>
<dbReference type="SUPFAM" id="SSF51905">
    <property type="entry name" value="FAD/NAD(P)-binding domain"/>
    <property type="match status" value="1"/>
</dbReference>
<dbReference type="GO" id="GO:0016491">
    <property type="term" value="F:oxidoreductase activity"/>
    <property type="evidence" value="ECO:0007669"/>
    <property type="project" value="UniProtKB-KW"/>
</dbReference>
<gene>
    <name evidence="3" type="ORF">GCM10011452_21420</name>
</gene>
<proteinExistence type="predicted"/>
<dbReference type="GO" id="GO:0005737">
    <property type="term" value="C:cytoplasm"/>
    <property type="evidence" value="ECO:0007669"/>
    <property type="project" value="TreeGrafter"/>
</dbReference>
<evidence type="ECO:0000256" key="1">
    <source>
        <dbReference type="ARBA" id="ARBA00023002"/>
    </source>
</evidence>
<protein>
    <submittedName>
        <fullName evidence="3">Oxidoreductase</fullName>
    </submittedName>
</protein>
<comment type="caution">
    <text evidence="3">The sequence shown here is derived from an EMBL/GenBank/DDBJ whole genome shotgun (WGS) entry which is preliminary data.</text>
</comment>
<dbReference type="InterPro" id="IPR036188">
    <property type="entry name" value="FAD/NAD-bd_sf"/>
</dbReference>
<dbReference type="Gene3D" id="3.30.9.10">
    <property type="entry name" value="D-Amino Acid Oxidase, subunit A, domain 2"/>
    <property type="match status" value="1"/>
</dbReference>
<name>A0A918MKV4_9RHOB</name>
<dbReference type="Gene3D" id="3.50.50.60">
    <property type="entry name" value="FAD/NAD(P)-binding domain"/>
    <property type="match status" value="1"/>
</dbReference>
<dbReference type="Proteomes" id="UP000628984">
    <property type="component" value="Unassembled WGS sequence"/>
</dbReference>
<dbReference type="PANTHER" id="PTHR13847">
    <property type="entry name" value="SARCOSINE DEHYDROGENASE-RELATED"/>
    <property type="match status" value="1"/>
</dbReference>
<dbReference type="Pfam" id="PF01266">
    <property type="entry name" value="DAO"/>
    <property type="match status" value="1"/>
</dbReference>
<feature type="domain" description="FAD dependent oxidoreductase" evidence="2">
    <location>
        <begin position="39"/>
        <end position="394"/>
    </location>
</feature>
<accession>A0A918MKV4</accession>
<sequence length="445" mass="47078">MAPVLTARAFPRHPGVSGWVAMLSPRVPAQALDGRQTADVVVIGAGFAGLAAARRMFQLDPSLRILMLEAGQVGEGPAGRNSGFIIDLPHEVSADSLGSDQADHARRDIFNNRTALALVQDMAEEQGWGTEIFNPCGRYSIARGAKGDHHLQEYAAQLTALGEAHRLLSSAETAALTGSSAFSAALYTPGTALIQPAAFVRACADALQARRLRLHEQSPVRRITRQGAGWQVETAQGQVATGRVVLAVNGHAQSFGLLPGRLMHVFTYASLTRPFDPRRLGGARDWAATPALPMGTTLRRIAGADGDRLLVRSRYSYNPGLTVGEGALRRAGQLHDRKLASRFPALAGVGMDHRWGGAMALTWNSVPVVEEVEPGLWLAAGCNGVGATNATANGIVAGERALGVLSALGRDYAAAPPPKRIPPEPFATIGGKVALGWKEWRAGDE</sequence>
<dbReference type="InterPro" id="IPR006076">
    <property type="entry name" value="FAD-dep_OxRdtase"/>
</dbReference>
<evidence type="ECO:0000259" key="2">
    <source>
        <dbReference type="Pfam" id="PF01266"/>
    </source>
</evidence>
<organism evidence="3 4">
    <name type="scientific">Gemmobacter lanyuensis</name>
    <dbReference type="NCBI Taxonomy" id="1054497"/>
    <lineage>
        <taxon>Bacteria</taxon>
        <taxon>Pseudomonadati</taxon>
        <taxon>Pseudomonadota</taxon>
        <taxon>Alphaproteobacteria</taxon>
        <taxon>Rhodobacterales</taxon>
        <taxon>Paracoccaceae</taxon>
        <taxon>Gemmobacter</taxon>
    </lineage>
</organism>
<reference evidence="3" key="2">
    <citation type="submission" date="2020-09" db="EMBL/GenBank/DDBJ databases">
        <authorList>
            <person name="Sun Q."/>
            <person name="Kim S."/>
        </authorList>
    </citation>
    <scope>NUCLEOTIDE SEQUENCE</scope>
    <source>
        <strain evidence="3">KCTC 23714</strain>
    </source>
</reference>
<keyword evidence="1" id="KW-0560">Oxidoreductase</keyword>
<evidence type="ECO:0000313" key="3">
    <source>
        <dbReference type="EMBL" id="GGW32717.1"/>
    </source>
</evidence>
<evidence type="ECO:0000313" key="4">
    <source>
        <dbReference type="Proteomes" id="UP000628984"/>
    </source>
</evidence>
<reference evidence="3" key="1">
    <citation type="journal article" date="2014" name="Int. J. Syst. Evol. Microbiol.">
        <title>Complete genome sequence of Corynebacterium casei LMG S-19264T (=DSM 44701T), isolated from a smear-ripened cheese.</title>
        <authorList>
            <consortium name="US DOE Joint Genome Institute (JGI-PGF)"/>
            <person name="Walter F."/>
            <person name="Albersmeier A."/>
            <person name="Kalinowski J."/>
            <person name="Ruckert C."/>
        </authorList>
    </citation>
    <scope>NUCLEOTIDE SEQUENCE</scope>
    <source>
        <strain evidence="3">KCTC 23714</strain>
    </source>
</reference>